<dbReference type="PROSITE" id="PS51257">
    <property type="entry name" value="PROKAR_LIPOPROTEIN"/>
    <property type="match status" value="1"/>
</dbReference>
<accession>A0A8J7SUR3</accession>
<name>A0A8J7SUR3_9RHOB</name>
<evidence type="ECO:0000313" key="3">
    <source>
        <dbReference type="Proteomes" id="UP000619033"/>
    </source>
</evidence>
<dbReference type="PANTHER" id="PTHR34512">
    <property type="entry name" value="CELL SURFACE PROTEIN"/>
    <property type="match status" value="1"/>
</dbReference>
<evidence type="ECO:0000259" key="1">
    <source>
        <dbReference type="Pfam" id="PF13360"/>
    </source>
</evidence>
<evidence type="ECO:0000313" key="2">
    <source>
        <dbReference type="EMBL" id="MBL4927886.1"/>
    </source>
</evidence>
<dbReference type="InterPro" id="IPR018391">
    <property type="entry name" value="PQQ_b-propeller_rpt"/>
</dbReference>
<dbReference type="Pfam" id="PF13360">
    <property type="entry name" value="PQQ_2"/>
    <property type="match status" value="2"/>
</dbReference>
<proteinExistence type="predicted"/>
<dbReference type="Proteomes" id="UP000619033">
    <property type="component" value="Unassembled WGS sequence"/>
</dbReference>
<gene>
    <name evidence="2" type="ORF">JI744_07195</name>
</gene>
<organism evidence="2 3">
    <name type="scientific">Fuscibacter oryzae</name>
    <dbReference type="NCBI Taxonomy" id="2803939"/>
    <lineage>
        <taxon>Bacteria</taxon>
        <taxon>Pseudomonadati</taxon>
        <taxon>Pseudomonadota</taxon>
        <taxon>Alphaproteobacteria</taxon>
        <taxon>Rhodobacterales</taxon>
        <taxon>Paracoccaceae</taxon>
        <taxon>Fuscibacter</taxon>
    </lineage>
</organism>
<feature type="domain" description="Pyrrolo-quinoline quinone repeat" evidence="1">
    <location>
        <begin position="396"/>
        <end position="457"/>
    </location>
</feature>
<comment type="caution">
    <text evidence="2">The sequence shown here is derived from an EMBL/GenBank/DDBJ whole genome shotgun (WGS) entry which is preliminary data.</text>
</comment>
<sequence length="458" mass="45943">MRIGKGALVGNWSNRLGIALLLAGTALAGCQKEAVLEGTRFPVSEPLANSEAVEGQPAPVPADERAGFAAQPISLPAAVANAEWAQRGGNAAHTGASGSLSATPQRVWSLNIGAGNNRRDRITAAPVVSGGKVYAMDSGTTVAAATLGGGLVWKTSLVADFDRKSAVAGGGVAAAGGKVFATTGYGEVVALDAGTGAVIWRQRMDAPIAGSPAVEGGTVYAVARDGTAMALDAANGKILWQIVGSRQNSGVQGPASVAIAGSKVLMPFATGEVVTADAKDGTPSWRGAVVGKRFNLAASGRGDITGDPVVSGGVVYVGSASGRTVAMNAETGERLWLAEEGALNAPLVVGGSVFVVNDVARLVRLDAATGAVIWATDMPYHVKDKPKKWKAIYAHFGPVLAGGRIAVASSDGVLRLFNPVDGALVATADIPGGAASAPVLAGGMLLVMGGNGQIHAFR</sequence>
<dbReference type="InterPro" id="IPR011047">
    <property type="entry name" value="Quinoprotein_ADH-like_sf"/>
</dbReference>
<dbReference type="InterPro" id="IPR002372">
    <property type="entry name" value="PQQ_rpt_dom"/>
</dbReference>
<dbReference type="RefSeq" id="WP_202659015.1">
    <property type="nucleotide sequence ID" value="NZ_JAESVP010000003.1"/>
</dbReference>
<protein>
    <submittedName>
        <fullName evidence="2">PQQ-binding-like beta-propeller repeat protein</fullName>
    </submittedName>
</protein>
<keyword evidence="3" id="KW-1185">Reference proteome</keyword>
<dbReference type="SUPFAM" id="SSF50998">
    <property type="entry name" value="Quinoprotein alcohol dehydrogenase-like"/>
    <property type="match status" value="1"/>
</dbReference>
<dbReference type="EMBL" id="JAESVP010000003">
    <property type="protein sequence ID" value="MBL4927886.1"/>
    <property type="molecule type" value="Genomic_DNA"/>
</dbReference>
<reference evidence="2" key="1">
    <citation type="submission" date="2021-01" db="EMBL/GenBank/DDBJ databases">
        <title>Genome seq and assembly of Tabrizicola sp. KVB23.</title>
        <authorList>
            <person name="Chhetri G."/>
        </authorList>
    </citation>
    <scope>NUCLEOTIDE SEQUENCE</scope>
    <source>
        <strain evidence="2">KVB23</strain>
    </source>
</reference>
<feature type="domain" description="Pyrrolo-quinoline quinone repeat" evidence="1">
    <location>
        <begin position="142"/>
        <end position="376"/>
    </location>
</feature>
<dbReference type="PANTHER" id="PTHR34512:SF30">
    <property type="entry name" value="OUTER MEMBRANE PROTEIN ASSEMBLY FACTOR BAMB"/>
    <property type="match status" value="1"/>
</dbReference>
<dbReference type="InterPro" id="IPR015943">
    <property type="entry name" value="WD40/YVTN_repeat-like_dom_sf"/>
</dbReference>
<dbReference type="SMART" id="SM00564">
    <property type="entry name" value="PQQ"/>
    <property type="match status" value="5"/>
</dbReference>
<dbReference type="AlphaFoldDB" id="A0A8J7SUR3"/>
<dbReference type="Gene3D" id="2.130.10.10">
    <property type="entry name" value="YVTN repeat-like/Quinoprotein amine dehydrogenase"/>
    <property type="match status" value="1"/>
</dbReference>